<comment type="caution">
    <text evidence="1">The sequence shown here is derived from an EMBL/GenBank/DDBJ whole genome shotgun (WGS) entry which is preliminary data.</text>
</comment>
<organism evidence="1 2">
    <name type="scientific">Cirrhinus molitorella</name>
    <name type="common">mud carp</name>
    <dbReference type="NCBI Taxonomy" id="172907"/>
    <lineage>
        <taxon>Eukaryota</taxon>
        <taxon>Metazoa</taxon>
        <taxon>Chordata</taxon>
        <taxon>Craniata</taxon>
        <taxon>Vertebrata</taxon>
        <taxon>Euteleostomi</taxon>
        <taxon>Actinopterygii</taxon>
        <taxon>Neopterygii</taxon>
        <taxon>Teleostei</taxon>
        <taxon>Ostariophysi</taxon>
        <taxon>Cypriniformes</taxon>
        <taxon>Cyprinidae</taxon>
        <taxon>Labeoninae</taxon>
        <taxon>Labeonini</taxon>
        <taxon>Cirrhinus</taxon>
    </lineage>
</organism>
<accession>A0ABR3MR06</accession>
<protein>
    <submittedName>
        <fullName evidence="1">Uncharacterized protein</fullName>
    </submittedName>
</protein>
<dbReference type="Proteomes" id="UP001558613">
    <property type="component" value="Unassembled WGS sequence"/>
</dbReference>
<sequence length="94" mass="10372">MLLFVSSPKPMDSVPVRSANQLTVTPNLQAESSFPLMVPGGQRDAGKIDGPFPCRYNTQYVNSPHWTEYNQHAPNQEARGSCTQLSPIFNVPNP</sequence>
<name>A0ABR3MR06_9TELE</name>
<gene>
    <name evidence="1" type="ORF">QQF64_002729</name>
</gene>
<keyword evidence="2" id="KW-1185">Reference proteome</keyword>
<dbReference type="EMBL" id="JAYMGO010000010">
    <property type="protein sequence ID" value="KAL1267054.1"/>
    <property type="molecule type" value="Genomic_DNA"/>
</dbReference>
<evidence type="ECO:0000313" key="1">
    <source>
        <dbReference type="EMBL" id="KAL1267054.1"/>
    </source>
</evidence>
<proteinExistence type="predicted"/>
<evidence type="ECO:0000313" key="2">
    <source>
        <dbReference type="Proteomes" id="UP001558613"/>
    </source>
</evidence>
<reference evidence="1 2" key="1">
    <citation type="submission" date="2023-09" db="EMBL/GenBank/DDBJ databases">
        <authorList>
            <person name="Wang M."/>
        </authorList>
    </citation>
    <scope>NUCLEOTIDE SEQUENCE [LARGE SCALE GENOMIC DNA]</scope>
    <source>
        <strain evidence="1">GT-2023</strain>
        <tissue evidence="1">Liver</tissue>
    </source>
</reference>